<accession>A0A840XN27</accession>
<protein>
    <recommendedName>
        <fullName evidence="5">DUF4232 domain-containing protein</fullName>
    </recommendedName>
</protein>
<dbReference type="RefSeq" id="WP_153982025.1">
    <property type="nucleotide sequence ID" value="NZ_BAAANZ010000004.1"/>
</dbReference>
<sequence>MSTIRNPVGPLPPEVYWRRRLVVGLGALAVIVIIVLIIVRPGSGEPADQPTPDPATTESAAPGGEGDTESGGALGEVTACTADQIEVTPVTDSDVYGPDQQPQLSLTITNTGAAPCTMQVGTDVQSYVITSGSDRIWASTDCQQEPVAAERILQPGEEVSSTPFPWSRTRSSPNDCDAQRAPVIAGGATYRLSVSVGEFESDGDRPFILN</sequence>
<comment type="caution">
    <text evidence="3">The sequence shown here is derived from an EMBL/GenBank/DDBJ whole genome shotgun (WGS) entry which is preliminary data.</text>
</comment>
<dbReference type="AlphaFoldDB" id="A0A840XN27"/>
<feature type="transmembrane region" description="Helical" evidence="2">
    <location>
        <begin position="21"/>
        <end position="39"/>
    </location>
</feature>
<dbReference type="Proteomes" id="UP000552883">
    <property type="component" value="Unassembled WGS sequence"/>
</dbReference>
<evidence type="ECO:0000256" key="2">
    <source>
        <dbReference type="SAM" id="Phobius"/>
    </source>
</evidence>
<evidence type="ECO:0008006" key="5">
    <source>
        <dbReference type="Google" id="ProtNLM"/>
    </source>
</evidence>
<evidence type="ECO:0000313" key="3">
    <source>
        <dbReference type="EMBL" id="MBB5618237.1"/>
    </source>
</evidence>
<gene>
    <name evidence="3" type="ORF">BJ959_001733</name>
</gene>
<keyword evidence="2" id="KW-0472">Membrane</keyword>
<evidence type="ECO:0000313" key="4">
    <source>
        <dbReference type="Proteomes" id="UP000552883"/>
    </source>
</evidence>
<dbReference type="OrthoDB" id="5189092at2"/>
<feature type="region of interest" description="Disordered" evidence="1">
    <location>
        <begin position="157"/>
        <end position="178"/>
    </location>
</feature>
<evidence type="ECO:0000256" key="1">
    <source>
        <dbReference type="SAM" id="MobiDB-lite"/>
    </source>
</evidence>
<name>A0A840XN27_9MICO</name>
<feature type="region of interest" description="Disordered" evidence="1">
    <location>
        <begin position="43"/>
        <end position="73"/>
    </location>
</feature>
<feature type="compositionally biased region" description="Low complexity" evidence="1">
    <location>
        <begin position="43"/>
        <end position="57"/>
    </location>
</feature>
<reference evidence="3 4" key="1">
    <citation type="submission" date="2020-08" db="EMBL/GenBank/DDBJ databases">
        <title>Sequencing the genomes of 1000 actinobacteria strains.</title>
        <authorList>
            <person name="Klenk H.-P."/>
        </authorList>
    </citation>
    <scope>NUCLEOTIDE SEQUENCE [LARGE SCALE GENOMIC DNA]</scope>
    <source>
        <strain evidence="3 4">DSM 23889</strain>
    </source>
</reference>
<keyword evidence="2" id="KW-1133">Transmembrane helix</keyword>
<proteinExistence type="predicted"/>
<keyword evidence="4" id="KW-1185">Reference proteome</keyword>
<keyword evidence="2" id="KW-0812">Transmembrane</keyword>
<organism evidence="3 4">
    <name type="scientific">Microcella frigidaquae</name>
    <dbReference type="NCBI Taxonomy" id="424758"/>
    <lineage>
        <taxon>Bacteria</taxon>
        <taxon>Bacillati</taxon>
        <taxon>Actinomycetota</taxon>
        <taxon>Actinomycetes</taxon>
        <taxon>Micrococcales</taxon>
        <taxon>Microbacteriaceae</taxon>
        <taxon>Microcella</taxon>
    </lineage>
</organism>
<dbReference type="EMBL" id="JACHBS010000001">
    <property type="protein sequence ID" value="MBB5618237.1"/>
    <property type="molecule type" value="Genomic_DNA"/>
</dbReference>
<feature type="compositionally biased region" description="Polar residues" evidence="1">
    <location>
        <begin position="159"/>
        <end position="174"/>
    </location>
</feature>